<feature type="domain" description="C2H2-type" evidence="13">
    <location>
        <begin position="508"/>
        <end position="535"/>
    </location>
</feature>
<evidence type="ECO:0000256" key="11">
    <source>
        <dbReference type="SAM" id="Coils"/>
    </source>
</evidence>
<dbReference type="SUPFAM" id="SSF57667">
    <property type="entry name" value="beta-beta-alpha zinc fingers"/>
    <property type="match status" value="2"/>
</dbReference>
<evidence type="ECO:0000256" key="8">
    <source>
        <dbReference type="ARBA" id="ARBA00023163"/>
    </source>
</evidence>
<keyword evidence="4 10" id="KW-0863">Zinc-finger</keyword>
<feature type="compositionally biased region" description="Polar residues" evidence="12">
    <location>
        <begin position="252"/>
        <end position="268"/>
    </location>
</feature>
<feature type="region of interest" description="Disordered" evidence="12">
    <location>
        <begin position="423"/>
        <end position="449"/>
    </location>
</feature>
<evidence type="ECO:0000256" key="6">
    <source>
        <dbReference type="ARBA" id="ARBA00023015"/>
    </source>
</evidence>
<dbReference type="GO" id="GO:0008270">
    <property type="term" value="F:zinc ion binding"/>
    <property type="evidence" value="ECO:0007669"/>
    <property type="project" value="UniProtKB-KW"/>
</dbReference>
<comment type="subcellular location">
    <subcellularLocation>
        <location evidence="1">Nucleus</location>
    </subcellularLocation>
</comment>
<dbReference type="PROSITE" id="PS50157">
    <property type="entry name" value="ZINC_FINGER_C2H2_2"/>
    <property type="match status" value="4"/>
</dbReference>
<dbReference type="FunFam" id="3.30.160.60:FF:000358">
    <property type="entry name" value="zinc finger protein 24"/>
    <property type="match status" value="1"/>
</dbReference>
<keyword evidence="3" id="KW-0677">Repeat</keyword>
<evidence type="ECO:0000256" key="10">
    <source>
        <dbReference type="PROSITE-ProRule" id="PRU00042"/>
    </source>
</evidence>
<reference evidence="14" key="1">
    <citation type="submission" date="2021-01" db="EMBL/GenBank/DDBJ databases">
        <authorList>
            <person name="Zahm M."/>
            <person name="Roques C."/>
            <person name="Cabau C."/>
            <person name="Klopp C."/>
            <person name="Donnadieu C."/>
            <person name="Jouanno E."/>
            <person name="Lampietro C."/>
            <person name="Louis A."/>
            <person name="Herpin A."/>
            <person name="Echchiki A."/>
            <person name="Berthelot C."/>
            <person name="Parey E."/>
            <person name="Roest-Crollius H."/>
            <person name="Braasch I."/>
            <person name="Postlethwait J."/>
            <person name="Bobe J."/>
            <person name="Montfort J."/>
            <person name="Bouchez O."/>
            <person name="Begum T."/>
            <person name="Mejri S."/>
            <person name="Adams A."/>
            <person name="Chen W.-J."/>
            <person name="Guiguen Y."/>
        </authorList>
    </citation>
    <scope>NUCLEOTIDE SEQUENCE</scope>
    <source>
        <strain evidence="14">YG-15Mar2019-1</strain>
        <tissue evidence="14">Brain</tissue>
    </source>
</reference>
<accession>A0A9D3PQE1</accession>
<dbReference type="Gene3D" id="3.30.160.60">
    <property type="entry name" value="Classic Zinc Finger"/>
    <property type="match status" value="3"/>
</dbReference>
<dbReference type="InterPro" id="IPR050331">
    <property type="entry name" value="Zinc_finger"/>
</dbReference>
<feature type="domain" description="C2H2-type" evidence="13">
    <location>
        <begin position="409"/>
        <end position="437"/>
    </location>
</feature>
<dbReference type="PANTHER" id="PTHR16515">
    <property type="entry name" value="PR DOMAIN ZINC FINGER PROTEIN"/>
    <property type="match status" value="1"/>
</dbReference>
<comment type="caution">
    <text evidence="14">The sequence shown here is derived from an EMBL/GenBank/DDBJ whole genome shotgun (WGS) entry which is preliminary data.</text>
</comment>
<keyword evidence="6" id="KW-0805">Transcription regulation</keyword>
<dbReference type="GO" id="GO:0005634">
    <property type="term" value="C:nucleus"/>
    <property type="evidence" value="ECO:0007669"/>
    <property type="project" value="UniProtKB-SubCell"/>
</dbReference>
<feature type="coiled-coil region" evidence="11">
    <location>
        <begin position="73"/>
        <end position="100"/>
    </location>
</feature>
<keyword evidence="8" id="KW-0804">Transcription</keyword>
<gene>
    <name evidence="14" type="ORF">MATL_G00167490</name>
</gene>
<evidence type="ECO:0000256" key="4">
    <source>
        <dbReference type="ARBA" id="ARBA00022771"/>
    </source>
</evidence>
<evidence type="ECO:0000256" key="12">
    <source>
        <dbReference type="SAM" id="MobiDB-lite"/>
    </source>
</evidence>
<keyword evidence="2" id="KW-0479">Metal-binding</keyword>
<evidence type="ECO:0000313" key="15">
    <source>
        <dbReference type="Proteomes" id="UP001046870"/>
    </source>
</evidence>
<feature type="region of interest" description="Disordered" evidence="12">
    <location>
        <begin position="127"/>
        <end position="170"/>
    </location>
</feature>
<dbReference type="PANTHER" id="PTHR16515:SF58">
    <property type="entry name" value="ZINC FINGER PROTEIN 22"/>
    <property type="match status" value="1"/>
</dbReference>
<dbReference type="FunFam" id="3.30.160.60:FF:001498">
    <property type="entry name" value="Zinc finger protein 404"/>
    <property type="match status" value="1"/>
</dbReference>
<feature type="compositionally biased region" description="Basic and acidic residues" evidence="12">
    <location>
        <begin position="269"/>
        <end position="284"/>
    </location>
</feature>
<keyword evidence="9" id="KW-0539">Nucleus</keyword>
<feature type="compositionally biased region" description="Basic residues" evidence="12">
    <location>
        <begin position="425"/>
        <end position="441"/>
    </location>
</feature>
<evidence type="ECO:0000256" key="7">
    <source>
        <dbReference type="ARBA" id="ARBA00023125"/>
    </source>
</evidence>
<dbReference type="Proteomes" id="UP001046870">
    <property type="component" value="Chromosome 14"/>
</dbReference>
<evidence type="ECO:0000313" key="14">
    <source>
        <dbReference type="EMBL" id="KAG7464624.1"/>
    </source>
</evidence>
<keyword evidence="5" id="KW-0862">Zinc</keyword>
<name>A0A9D3PQE1_MEGAT</name>
<dbReference type="SMART" id="SM00355">
    <property type="entry name" value="ZnF_C2H2"/>
    <property type="match status" value="4"/>
</dbReference>
<evidence type="ECO:0000256" key="2">
    <source>
        <dbReference type="ARBA" id="ARBA00022723"/>
    </source>
</evidence>
<evidence type="ECO:0000256" key="3">
    <source>
        <dbReference type="ARBA" id="ARBA00022737"/>
    </source>
</evidence>
<evidence type="ECO:0000259" key="13">
    <source>
        <dbReference type="PROSITE" id="PS50157"/>
    </source>
</evidence>
<dbReference type="GO" id="GO:0010468">
    <property type="term" value="P:regulation of gene expression"/>
    <property type="evidence" value="ECO:0007669"/>
    <property type="project" value="TreeGrafter"/>
</dbReference>
<keyword evidence="7" id="KW-0238">DNA-binding</keyword>
<protein>
    <recommendedName>
        <fullName evidence="13">C2H2-type domain-containing protein</fullName>
    </recommendedName>
</protein>
<evidence type="ECO:0000256" key="9">
    <source>
        <dbReference type="ARBA" id="ARBA00023242"/>
    </source>
</evidence>
<dbReference type="GO" id="GO:0003677">
    <property type="term" value="F:DNA binding"/>
    <property type="evidence" value="ECO:0007669"/>
    <property type="project" value="UniProtKB-KW"/>
</dbReference>
<feature type="compositionally biased region" description="Low complexity" evidence="12">
    <location>
        <begin position="341"/>
        <end position="350"/>
    </location>
</feature>
<dbReference type="InterPro" id="IPR013087">
    <property type="entry name" value="Znf_C2H2_type"/>
</dbReference>
<feature type="region of interest" description="Disordered" evidence="12">
    <location>
        <begin position="101"/>
        <end position="120"/>
    </location>
</feature>
<dbReference type="AlphaFoldDB" id="A0A9D3PQE1"/>
<dbReference type="InterPro" id="IPR036236">
    <property type="entry name" value="Znf_C2H2_sf"/>
</dbReference>
<dbReference type="PROSITE" id="PS00028">
    <property type="entry name" value="ZINC_FINGER_C2H2_1"/>
    <property type="match status" value="4"/>
</dbReference>
<keyword evidence="11" id="KW-0175">Coiled coil</keyword>
<feature type="region of interest" description="Disordered" evidence="12">
    <location>
        <begin position="1"/>
        <end position="28"/>
    </location>
</feature>
<feature type="domain" description="C2H2-type" evidence="13">
    <location>
        <begin position="452"/>
        <end position="479"/>
    </location>
</feature>
<evidence type="ECO:0000256" key="5">
    <source>
        <dbReference type="ARBA" id="ARBA00022833"/>
    </source>
</evidence>
<dbReference type="Pfam" id="PF00096">
    <property type="entry name" value="zf-C2H2"/>
    <property type="match status" value="3"/>
</dbReference>
<organism evidence="14 15">
    <name type="scientific">Megalops atlanticus</name>
    <name type="common">Tarpon</name>
    <name type="synonym">Clupea gigantea</name>
    <dbReference type="NCBI Taxonomy" id="7932"/>
    <lineage>
        <taxon>Eukaryota</taxon>
        <taxon>Metazoa</taxon>
        <taxon>Chordata</taxon>
        <taxon>Craniata</taxon>
        <taxon>Vertebrata</taxon>
        <taxon>Euteleostomi</taxon>
        <taxon>Actinopterygii</taxon>
        <taxon>Neopterygii</taxon>
        <taxon>Teleostei</taxon>
        <taxon>Elopiformes</taxon>
        <taxon>Megalopidae</taxon>
        <taxon>Megalops</taxon>
    </lineage>
</organism>
<feature type="domain" description="C2H2-type" evidence="13">
    <location>
        <begin position="480"/>
        <end position="507"/>
    </location>
</feature>
<keyword evidence="15" id="KW-1185">Reference proteome</keyword>
<proteinExistence type="predicted"/>
<dbReference type="OrthoDB" id="3437960at2759"/>
<feature type="region of interest" description="Disordered" evidence="12">
    <location>
        <begin position="341"/>
        <end position="382"/>
    </location>
</feature>
<feature type="region of interest" description="Disordered" evidence="12">
    <location>
        <begin position="252"/>
        <end position="305"/>
    </location>
</feature>
<dbReference type="EMBL" id="JAFDVH010000014">
    <property type="protein sequence ID" value="KAG7464624.1"/>
    <property type="molecule type" value="Genomic_DNA"/>
</dbReference>
<dbReference type="FunFam" id="3.30.160.60:FF:001485">
    <property type="entry name" value="Krueppel-related zinc finger protein"/>
    <property type="match status" value="1"/>
</dbReference>
<feature type="compositionally biased region" description="Basic and acidic residues" evidence="12">
    <location>
        <begin position="8"/>
        <end position="17"/>
    </location>
</feature>
<sequence>MKPHSKFRIGDRRREDYSSAMSTTHARPSANAALSGEVSLSFQDELAATIHGAFEVAVEIAVLEVTKLVGQALGDVRDQMHETLRENKSLKQRLQAAERELSTRGACKVPAGDERQGQLVAVDNQTPAAASTRGHLTPRPHQTPRPQANSRLKTGKRKPQRDDKPKPELQIGATLNVAVEENYEYVVASAEISARHNGSFSEIREDGRVCSQELNPDLGREPVPNQELVTDIKRNSPDVYTENLVNFNQAADSAVKTPSSPCIGSSSPEVKEVKVKQEKAEPDHGSGSGHSSSANAVEDDSFNPDNLSLAQSKLLEDWRPDPLPLEACNSDSLVPCSSLSLSQPSVFSSDTPDADTLTPAAGGPPVFPPPFSNPFQPGETVGIPPSQHPFGQMSGPSPVSVAAAPPRIHVCKVCGEAFHAPGELRRHHSQRHSAKPGRSPKRQAFPPGRSPYHCAQCGRDFNRMENLKTHLRIHTGERPYACSVCGVRFRHSGALTRHFRIHTGEKPYVCSQCGKTFRNCGGLRFHQRSHTREDQGLGH</sequence>
<evidence type="ECO:0000256" key="1">
    <source>
        <dbReference type="ARBA" id="ARBA00004123"/>
    </source>
</evidence>